<dbReference type="CDD" id="cd00248">
    <property type="entry name" value="Mth938-like"/>
    <property type="match status" value="1"/>
</dbReference>
<protein>
    <submittedName>
        <fullName evidence="1">Uncharacterized conserved protein, contains Mth938-like domain</fullName>
    </submittedName>
</protein>
<evidence type="ECO:0000313" key="2">
    <source>
        <dbReference type="Proteomes" id="UP000198796"/>
    </source>
</evidence>
<organism evidence="1 2">
    <name type="scientific">Poseidonocella pacifica</name>
    <dbReference type="NCBI Taxonomy" id="871651"/>
    <lineage>
        <taxon>Bacteria</taxon>
        <taxon>Pseudomonadati</taxon>
        <taxon>Pseudomonadota</taxon>
        <taxon>Alphaproteobacteria</taxon>
        <taxon>Rhodobacterales</taxon>
        <taxon>Roseobacteraceae</taxon>
        <taxon>Poseidonocella</taxon>
    </lineage>
</organism>
<dbReference type="AlphaFoldDB" id="A0A1I0VBS5"/>
<dbReference type="InterPro" id="IPR036748">
    <property type="entry name" value="MTH938-like_sf"/>
</dbReference>
<keyword evidence="2" id="KW-1185">Reference proteome</keyword>
<dbReference type="InterPro" id="IPR007523">
    <property type="entry name" value="NDUFAF3/AAMDC"/>
</dbReference>
<name>A0A1I0VBS5_9RHOB</name>
<dbReference type="Proteomes" id="UP000198796">
    <property type="component" value="Unassembled WGS sequence"/>
</dbReference>
<dbReference type="Pfam" id="PF04430">
    <property type="entry name" value="DUF498"/>
    <property type="match status" value="1"/>
</dbReference>
<gene>
    <name evidence="1" type="ORF">SAMN05421688_0487</name>
</gene>
<dbReference type="PANTHER" id="PTHR21192:SF2">
    <property type="entry name" value="NADH DEHYDROGENASE [UBIQUINONE] 1 ALPHA SUBCOMPLEX ASSEMBLY FACTOR 3"/>
    <property type="match status" value="1"/>
</dbReference>
<reference evidence="1 2" key="1">
    <citation type="submission" date="2016-10" db="EMBL/GenBank/DDBJ databases">
        <authorList>
            <person name="de Groot N.N."/>
        </authorList>
    </citation>
    <scope>NUCLEOTIDE SEQUENCE [LARGE SCALE GENOMIC DNA]</scope>
    <source>
        <strain evidence="1 2">DSM 29316</strain>
    </source>
</reference>
<proteinExistence type="predicted"/>
<dbReference type="EMBL" id="FOJU01000001">
    <property type="protein sequence ID" value="SFA73688.1"/>
    <property type="molecule type" value="Genomic_DNA"/>
</dbReference>
<dbReference type="Gene3D" id="3.40.1230.10">
    <property type="entry name" value="MTH938-like"/>
    <property type="match status" value="1"/>
</dbReference>
<accession>A0A1I0VBS5</accession>
<dbReference type="STRING" id="871651.SAMN05421688_0487"/>
<sequence length="139" mass="14589">MGGLARTRTAVLRSLPYWDGKAMRLNEIQYTDAVPVDGYGPGFFRIGGKLVDGAAVIAPDGVTGWGGYEDVETLLALAGAIDVILMGTGAEISHIPSDLRRSLEDAGIGVEVMASPSACRTYNVLLSEGRRVALAVLPV</sequence>
<dbReference type="PANTHER" id="PTHR21192">
    <property type="entry name" value="NUCLEAR PROTEIN E3-3"/>
    <property type="match status" value="1"/>
</dbReference>
<dbReference type="SUPFAM" id="SSF64076">
    <property type="entry name" value="MTH938-like"/>
    <property type="match status" value="1"/>
</dbReference>
<evidence type="ECO:0000313" key="1">
    <source>
        <dbReference type="EMBL" id="SFA73688.1"/>
    </source>
</evidence>